<evidence type="ECO:0000256" key="5">
    <source>
        <dbReference type="ARBA" id="ARBA00023004"/>
    </source>
</evidence>
<accession>A0A8H7N2X6</accession>
<organism evidence="7 8">
    <name type="scientific">Bionectria ochroleuca</name>
    <name type="common">Gliocladium roseum</name>
    <dbReference type="NCBI Taxonomy" id="29856"/>
    <lineage>
        <taxon>Eukaryota</taxon>
        <taxon>Fungi</taxon>
        <taxon>Dikarya</taxon>
        <taxon>Ascomycota</taxon>
        <taxon>Pezizomycotina</taxon>
        <taxon>Sordariomycetes</taxon>
        <taxon>Hypocreomycetidae</taxon>
        <taxon>Hypocreales</taxon>
        <taxon>Bionectriaceae</taxon>
        <taxon>Clonostachys</taxon>
    </lineage>
</organism>
<keyword evidence="5" id="KW-0408">Iron</keyword>
<protein>
    <recommendedName>
        <fullName evidence="9">Cytochrome P450</fullName>
    </recommendedName>
</protein>
<feature type="compositionally biased region" description="Low complexity" evidence="6">
    <location>
        <begin position="220"/>
        <end position="230"/>
    </location>
</feature>
<name>A0A8H7N2X6_BIOOC</name>
<dbReference type="Proteomes" id="UP000616885">
    <property type="component" value="Unassembled WGS sequence"/>
</dbReference>
<dbReference type="PANTHER" id="PTHR24286">
    <property type="entry name" value="CYTOCHROME P450 26"/>
    <property type="match status" value="1"/>
</dbReference>
<keyword evidence="3" id="KW-0479">Metal-binding</keyword>
<evidence type="ECO:0000313" key="8">
    <source>
        <dbReference type="Proteomes" id="UP000616885"/>
    </source>
</evidence>
<feature type="compositionally biased region" description="Polar residues" evidence="6">
    <location>
        <begin position="195"/>
        <end position="210"/>
    </location>
</feature>
<feature type="region of interest" description="Disordered" evidence="6">
    <location>
        <begin position="195"/>
        <end position="230"/>
    </location>
</feature>
<evidence type="ECO:0000256" key="1">
    <source>
        <dbReference type="ARBA" id="ARBA00001971"/>
    </source>
</evidence>
<dbReference type="PANTHER" id="PTHR24286:SF228">
    <property type="entry name" value="C-22 STEROL DESATURASE ERG5"/>
    <property type="match status" value="1"/>
</dbReference>
<keyword evidence="4" id="KW-0560">Oxidoreductase</keyword>
<dbReference type="EMBL" id="JADCTT010000011">
    <property type="protein sequence ID" value="KAF9746740.1"/>
    <property type="molecule type" value="Genomic_DNA"/>
</dbReference>
<dbReference type="Gene3D" id="1.10.630.10">
    <property type="entry name" value="Cytochrome P450"/>
    <property type="match status" value="1"/>
</dbReference>
<dbReference type="GO" id="GO:0016125">
    <property type="term" value="P:sterol metabolic process"/>
    <property type="evidence" value="ECO:0007669"/>
    <property type="project" value="TreeGrafter"/>
</dbReference>
<evidence type="ECO:0000256" key="6">
    <source>
        <dbReference type="SAM" id="MobiDB-lite"/>
    </source>
</evidence>
<gene>
    <name evidence="7" type="ORF">IM811_003645</name>
</gene>
<sequence length="230" mass="25784">MGMFREINCALSCRTFFGDYISQDAVKNIANDYYLVTAALELVNVPLSIYVPGTKTYKGRKLAKEVQAEFARCAARCKVNMASGARPTCTVDEWVLHMMESKKYRERVEAGEKDVPKPQNLIREFSNEEIGQVLFTFLFASQDASSSATTFLFQIMAQRPDVLDKVREENLAIRGVIEAAPLSWTCLRDCHTPTLSSRSCSDTAHPSSSFLILPPRRSPSRQTTPSQRAL</sequence>
<dbReference type="GO" id="GO:0005506">
    <property type="term" value="F:iron ion binding"/>
    <property type="evidence" value="ECO:0007669"/>
    <property type="project" value="InterPro"/>
</dbReference>
<proteinExistence type="inferred from homology"/>
<dbReference type="Pfam" id="PF00067">
    <property type="entry name" value="p450"/>
    <property type="match status" value="1"/>
</dbReference>
<evidence type="ECO:0000256" key="3">
    <source>
        <dbReference type="ARBA" id="ARBA00022723"/>
    </source>
</evidence>
<dbReference type="InterPro" id="IPR001128">
    <property type="entry name" value="Cyt_P450"/>
</dbReference>
<evidence type="ECO:0000256" key="2">
    <source>
        <dbReference type="ARBA" id="ARBA00010617"/>
    </source>
</evidence>
<comment type="cofactor">
    <cofactor evidence="1">
        <name>heme</name>
        <dbReference type="ChEBI" id="CHEBI:30413"/>
    </cofactor>
</comment>
<evidence type="ECO:0008006" key="9">
    <source>
        <dbReference type="Google" id="ProtNLM"/>
    </source>
</evidence>
<comment type="caution">
    <text evidence="7">The sequence shown here is derived from an EMBL/GenBank/DDBJ whole genome shotgun (WGS) entry which is preliminary data.</text>
</comment>
<dbReference type="GO" id="GO:0004497">
    <property type="term" value="F:monooxygenase activity"/>
    <property type="evidence" value="ECO:0007669"/>
    <property type="project" value="InterPro"/>
</dbReference>
<dbReference type="GO" id="GO:0020037">
    <property type="term" value="F:heme binding"/>
    <property type="evidence" value="ECO:0007669"/>
    <property type="project" value="InterPro"/>
</dbReference>
<reference evidence="7" key="1">
    <citation type="submission" date="2020-10" db="EMBL/GenBank/DDBJ databases">
        <title>High-Quality Genome Resource of Clonostachys rosea strain S41 by Oxford Nanopore Long-Read Sequencing.</title>
        <authorList>
            <person name="Wang H."/>
        </authorList>
    </citation>
    <scope>NUCLEOTIDE SEQUENCE</scope>
    <source>
        <strain evidence="7">S41</strain>
    </source>
</reference>
<evidence type="ECO:0000313" key="7">
    <source>
        <dbReference type="EMBL" id="KAF9746740.1"/>
    </source>
</evidence>
<dbReference type="AlphaFoldDB" id="A0A8H7N2X6"/>
<dbReference type="GO" id="GO:0016705">
    <property type="term" value="F:oxidoreductase activity, acting on paired donors, with incorporation or reduction of molecular oxygen"/>
    <property type="evidence" value="ECO:0007669"/>
    <property type="project" value="InterPro"/>
</dbReference>
<evidence type="ECO:0000256" key="4">
    <source>
        <dbReference type="ARBA" id="ARBA00023002"/>
    </source>
</evidence>
<comment type="similarity">
    <text evidence="2">Belongs to the cytochrome P450 family.</text>
</comment>
<dbReference type="InterPro" id="IPR036396">
    <property type="entry name" value="Cyt_P450_sf"/>
</dbReference>
<dbReference type="SUPFAM" id="SSF48264">
    <property type="entry name" value="Cytochrome P450"/>
    <property type="match status" value="1"/>
</dbReference>